<dbReference type="InterPro" id="IPR000819">
    <property type="entry name" value="Peptidase_M17_C"/>
</dbReference>
<evidence type="ECO:0000256" key="8">
    <source>
        <dbReference type="HAMAP-Rule" id="MF_00181"/>
    </source>
</evidence>
<comment type="function">
    <text evidence="8">Presumably involved in the processing and regular turnover of intracellular proteins. Catalyzes the removal of unsubstituted N-terminal amino acids from various peptides.</text>
</comment>
<dbReference type="Gene3D" id="3.40.220.10">
    <property type="entry name" value="Leucine Aminopeptidase, subunit E, domain 1"/>
    <property type="match status" value="1"/>
</dbReference>
<feature type="binding site" evidence="8">
    <location>
        <position position="352"/>
    </location>
    <ligand>
        <name>Mn(2+)</name>
        <dbReference type="ChEBI" id="CHEBI:29035"/>
        <label>2</label>
    </ligand>
</feature>
<dbReference type="GO" id="GO:0006508">
    <property type="term" value="P:proteolysis"/>
    <property type="evidence" value="ECO:0007669"/>
    <property type="project" value="UniProtKB-KW"/>
</dbReference>
<keyword evidence="7 8" id="KW-0464">Manganese</keyword>
<evidence type="ECO:0000256" key="6">
    <source>
        <dbReference type="ARBA" id="ARBA00022801"/>
    </source>
</evidence>
<feature type="binding site" evidence="8">
    <location>
        <position position="268"/>
    </location>
    <ligand>
        <name>Mn(2+)</name>
        <dbReference type="ChEBI" id="CHEBI:29035"/>
        <label>2</label>
    </ligand>
</feature>
<dbReference type="HAMAP" id="MF_00181">
    <property type="entry name" value="Cytosol_peptidase_M17"/>
    <property type="match status" value="1"/>
</dbReference>
<dbReference type="GO" id="GO:0005737">
    <property type="term" value="C:cytoplasm"/>
    <property type="evidence" value="ECO:0007669"/>
    <property type="project" value="UniProtKB-SubCell"/>
</dbReference>
<keyword evidence="8" id="KW-0479">Metal-binding</keyword>
<dbReference type="AlphaFoldDB" id="A0A3A4N6V7"/>
<comment type="catalytic activity">
    <reaction evidence="1 8">
        <text>Release of an N-terminal amino acid, Xaa-|-Yaa-, in which Xaa is preferably Leu, but may be other amino acids including Pro although not Arg or Lys, and Yaa may be Pro. Amino acid amides and methyl esters are also readily hydrolyzed, but rates on arylamides are exceedingly low.</text>
        <dbReference type="EC" id="3.4.11.1"/>
    </reaction>
</comment>
<gene>
    <name evidence="8" type="primary">pepA</name>
    <name evidence="10" type="ORF">C4520_16120</name>
</gene>
<dbReference type="GO" id="GO:0030145">
    <property type="term" value="F:manganese ion binding"/>
    <property type="evidence" value="ECO:0007669"/>
    <property type="project" value="UniProtKB-UniRule"/>
</dbReference>
<dbReference type="InterPro" id="IPR008283">
    <property type="entry name" value="Peptidase_M17_N"/>
</dbReference>
<dbReference type="PANTHER" id="PTHR11963:SF23">
    <property type="entry name" value="CYTOSOL AMINOPEPTIDASE"/>
    <property type="match status" value="1"/>
</dbReference>
<dbReference type="InterPro" id="IPR011356">
    <property type="entry name" value="Leucine_aapep/pepB"/>
</dbReference>
<dbReference type="PROSITE" id="PS00631">
    <property type="entry name" value="CYTOSOL_AP"/>
    <property type="match status" value="1"/>
</dbReference>
<feature type="active site" evidence="8">
    <location>
        <position position="354"/>
    </location>
</feature>
<comment type="caution">
    <text evidence="10">The sequence shown here is derived from an EMBL/GenBank/DDBJ whole genome shotgun (WGS) entry which is preliminary data.</text>
</comment>
<evidence type="ECO:0000259" key="9">
    <source>
        <dbReference type="PROSITE" id="PS00631"/>
    </source>
</evidence>
<dbReference type="InterPro" id="IPR023042">
    <property type="entry name" value="Peptidase_M17_leu_NH2_pept"/>
</dbReference>
<dbReference type="CDD" id="cd00433">
    <property type="entry name" value="Peptidase_M17"/>
    <property type="match status" value="1"/>
</dbReference>
<feature type="binding site" evidence="8">
    <location>
        <position position="350"/>
    </location>
    <ligand>
        <name>Mn(2+)</name>
        <dbReference type="ChEBI" id="CHEBI:29035"/>
        <label>1</label>
    </ligand>
</feature>
<name>A0A3A4N6V7_ABYX5</name>
<comment type="catalytic activity">
    <reaction evidence="2 8">
        <text>Release of an N-terminal amino acid, preferentially leucine, but not glutamic or aspartic acids.</text>
        <dbReference type="EC" id="3.4.11.10"/>
    </reaction>
</comment>
<keyword evidence="5 8" id="KW-0645">Protease</keyword>
<evidence type="ECO:0000256" key="1">
    <source>
        <dbReference type="ARBA" id="ARBA00000135"/>
    </source>
</evidence>
<dbReference type="PRINTS" id="PR00481">
    <property type="entry name" value="LAMNOPPTDASE"/>
</dbReference>
<dbReference type="InterPro" id="IPR043472">
    <property type="entry name" value="Macro_dom-like"/>
</dbReference>
<keyword evidence="8" id="KW-0963">Cytoplasm</keyword>
<protein>
    <recommendedName>
        <fullName evidence="8">Probable cytosol aminopeptidase</fullName>
        <ecNumber evidence="8">3.4.11.1</ecNumber>
    </recommendedName>
    <alternativeName>
        <fullName evidence="8">Leucine aminopeptidase</fullName>
        <shortName evidence="8">LAP</shortName>
        <ecNumber evidence="8">3.4.11.10</ecNumber>
    </alternativeName>
    <alternativeName>
        <fullName evidence="8">Leucyl aminopeptidase</fullName>
    </alternativeName>
</protein>
<reference evidence="10 11" key="1">
    <citation type="journal article" date="2017" name="ISME J.">
        <title>Energy and carbon metabolisms in a deep terrestrial subsurface fluid microbial community.</title>
        <authorList>
            <person name="Momper L."/>
            <person name="Jungbluth S.P."/>
            <person name="Lee M.D."/>
            <person name="Amend J.P."/>
        </authorList>
    </citation>
    <scope>NUCLEOTIDE SEQUENCE [LARGE SCALE GENOMIC DNA]</scope>
    <source>
        <strain evidence="10">SURF_5</strain>
    </source>
</reference>
<feature type="binding site" evidence="8">
    <location>
        <position position="352"/>
    </location>
    <ligand>
        <name>Mn(2+)</name>
        <dbReference type="ChEBI" id="CHEBI:29035"/>
        <label>1</label>
    </ligand>
</feature>
<dbReference type="NCBIfam" id="NF002073">
    <property type="entry name" value="PRK00913.1-2"/>
    <property type="match status" value="1"/>
</dbReference>
<comment type="subcellular location">
    <subcellularLocation>
        <location evidence="8">Cytoplasm</location>
    </subcellularLocation>
</comment>
<dbReference type="Pfam" id="PF00883">
    <property type="entry name" value="Peptidase_M17"/>
    <property type="match status" value="1"/>
</dbReference>
<proteinExistence type="inferred from homology"/>
<dbReference type="PANTHER" id="PTHR11963">
    <property type="entry name" value="LEUCINE AMINOPEPTIDASE-RELATED"/>
    <property type="match status" value="1"/>
</dbReference>
<dbReference type="Pfam" id="PF02789">
    <property type="entry name" value="Peptidase_M17_N"/>
    <property type="match status" value="1"/>
</dbReference>
<dbReference type="NCBIfam" id="NF002074">
    <property type="entry name" value="PRK00913.1-4"/>
    <property type="match status" value="1"/>
</dbReference>
<evidence type="ECO:0000256" key="7">
    <source>
        <dbReference type="ARBA" id="ARBA00023211"/>
    </source>
</evidence>
<evidence type="ECO:0000313" key="11">
    <source>
        <dbReference type="Proteomes" id="UP000265882"/>
    </source>
</evidence>
<feature type="active site" evidence="8">
    <location>
        <position position="280"/>
    </location>
</feature>
<organism evidence="10 11">
    <name type="scientific">Abyssobacteria bacterium (strain SURF_5)</name>
    <dbReference type="NCBI Taxonomy" id="2093360"/>
    <lineage>
        <taxon>Bacteria</taxon>
        <taxon>Pseudomonadati</taxon>
        <taxon>Candidatus Hydrogenedentota</taxon>
        <taxon>Candidatus Abyssobacteria</taxon>
    </lineage>
</organism>
<evidence type="ECO:0000256" key="4">
    <source>
        <dbReference type="ARBA" id="ARBA00022438"/>
    </source>
</evidence>
<dbReference type="Proteomes" id="UP000265882">
    <property type="component" value="Unassembled WGS sequence"/>
</dbReference>
<dbReference type="SUPFAM" id="SSF52949">
    <property type="entry name" value="Macro domain-like"/>
    <property type="match status" value="1"/>
</dbReference>
<keyword evidence="6 8" id="KW-0378">Hydrolase</keyword>
<feature type="binding site" evidence="8">
    <location>
        <position position="291"/>
    </location>
    <ligand>
        <name>Mn(2+)</name>
        <dbReference type="ChEBI" id="CHEBI:29035"/>
        <label>2</label>
    </ligand>
</feature>
<dbReference type="SUPFAM" id="SSF53187">
    <property type="entry name" value="Zn-dependent exopeptidases"/>
    <property type="match status" value="1"/>
</dbReference>
<comment type="cofactor">
    <cofactor evidence="8">
        <name>Mn(2+)</name>
        <dbReference type="ChEBI" id="CHEBI:29035"/>
    </cofactor>
    <text evidence="8">Binds 2 manganese ions per subunit.</text>
</comment>
<sequence length="499" mass="53514">MKINFKDGEPAKERADALIVGIFEDRLDEVAKEIDARIDRGITKIMKTDEFKAKSNTTALLHVFGQLPSERLVLVGLGKKAEFNLEKLRQAAGVSAAFARDKGFKTAVSTLHSQGLEDAGAEMIGQAVAEGTLLALYRFGKYKTEKETVQEFSKQLETLILPERDKQRRADLQKGASAGEKISMAVGHARDMISEPAGVLTPSAMADRAKELARRHGFKCTVLSPDQIKKQGMGAFLAVAQGSHQPPRFIILEHKGAGSEKPLVFVGKAITFDSGGISIKPSEGMEEMKHDMSGGAAVIGALSAAAMLKLPVNIVGLIPATENLPGGGAYRPGDVLRSMSGITIEVISTDAEGRLILSDALAYAARYKPAAIVDLATLTGACVIALGHINTGLMGNNEEFLAKIEAASKETSEKVWRLPLDEEYAEQIKSDIADVKNVGGRPAGTITAGLFLKKFVGDFPWAHLDIAGTAWIKESRPYIPKGATGIGVRLLTQLAKDWK</sequence>
<dbReference type="NCBIfam" id="NF002083">
    <property type="entry name" value="PRK00913.3-5"/>
    <property type="match status" value="1"/>
</dbReference>
<feature type="domain" description="Cytosol aminopeptidase" evidence="9">
    <location>
        <begin position="348"/>
        <end position="355"/>
    </location>
</feature>
<feature type="binding site" evidence="8">
    <location>
        <position position="273"/>
    </location>
    <ligand>
        <name>Mn(2+)</name>
        <dbReference type="ChEBI" id="CHEBI:29035"/>
        <label>1</label>
    </ligand>
</feature>
<dbReference type="EC" id="3.4.11.1" evidence="8"/>
<accession>A0A3A4N6V7</accession>
<evidence type="ECO:0000313" key="10">
    <source>
        <dbReference type="EMBL" id="RJP17493.1"/>
    </source>
</evidence>
<evidence type="ECO:0000256" key="5">
    <source>
        <dbReference type="ARBA" id="ARBA00022670"/>
    </source>
</evidence>
<dbReference type="NCBIfam" id="NF002077">
    <property type="entry name" value="PRK00913.2-4"/>
    <property type="match status" value="1"/>
</dbReference>
<feature type="binding site" evidence="8">
    <location>
        <position position="273"/>
    </location>
    <ligand>
        <name>Mn(2+)</name>
        <dbReference type="ChEBI" id="CHEBI:29035"/>
        <label>2</label>
    </ligand>
</feature>
<evidence type="ECO:0000256" key="2">
    <source>
        <dbReference type="ARBA" id="ARBA00000967"/>
    </source>
</evidence>
<comment type="similarity">
    <text evidence="3 8">Belongs to the peptidase M17 family.</text>
</comment>
<dbReference type="EMBL" id="QZKU01000114">
    <property type="protein sequence ID" value="RJP17493.1"/>
    <property type="molecule type" value="Genomic_DNA"/>
</dbReference>
<dbReference type="GO" id="GO:0070006">
    <property type="term" value="F:metalloaminopeptidase activity"/>
    <property type="evidence" value="ECO:0007669"/>
    <property type="project" value="InterPro"/>
</dbReference>
<dbReference type="Gene3D" id="3.40.630.10">
    <property type="entry name" value="Zn peptidases"/>
    <property type="match status" value="1"/>
</dbReference>
<dbReference type="EC" id="3.4.11.10" evidence="8"/>
<keyword evidence="4 8" id="KW-0031">Aminopeptidase</keyword>
<evidence type="ECO:0000256" key="3">
    <source>
        <dbReference type="ARBA" id="ARBA00009528"/>
    </source>
</evidence>